<feature type="region of interest" description="Disordered" evidence="1">
    <location>
        <begin position="73"/>
        <end position="93"/>
    </location>
</feature>
<feature type="region of interest" description="Disordered" evidence="1">
    <location>
        <begin position="100"/>
        <end position="119"/>
    </location>
</feature>
<accession>A0A1J1ITJ9</accession>
<evidence type="ECO:0000256" key="1">
    <source>
        <dbReference type="SAM" id="MobiDB-lite"/>
    </source>
</evidence>
<feature type="compositionally biased region" description="Polar residues" evidence="1">
    <location>
        <begin position="103"/>
        <end position="119"/>
    </location>
</feature>
<protein>
    <submittedName>
        <fullName evidence="2">CLUMA_CG016810, isoform A</fullName>
    </submittedName>
</protein>
<name>A0A1J1ITJ9_9DIPT</name>
<sequence length="185" mass="20752">MYCNPDYLSRFETNKCPKMIASMTETSYALKVQDICITTQQEFGLTKNTIHTLKDNVNQKLLSDILTQALALTRPKSPKKDESGSSPVSLRQNDNLRSPIADISSSHSRPNSKTPVHNTSTLNSLAPLLDFLYILSRTTSLPSHVPYPIEIRDLFCVPVFPWDFLQLPTITAQIALNQNGHHVID</sequence>
<evidence type="ECO:0000313" key="3">
    <source>
        <dbReference type="Proteomes" id="UP000183832"/>
    </source>
</evidence>
<evidence type="ECO:0000313" key="2">
    <source>
        <dbReference type="EMBL" id="CRL03571.1"/>
    </source>
</evidence>
<keyword evidence="3" id="KW-1185">Reference proteome</keyword>
<proteinExistence type="predicted"/>
<organism evidence="2 3">
    <name type="scientific">Clunio marinus</name>
    <dbReference type="NCBI Taxonomy" id="568069"/>
    <lineage>
        <taxon>Eukaryota</taxon>
        <taxon>Metazoa</taxon>
        <taxon>Ecdysozoa</taxon>
        <taxon>Arthropoda</taxon>
        <taxon>Hexapoda</taxon>
        <taxon>Insecta</taxon>
        <taxon>Pterygota</taxon>
        <taxon>Neoptera</taxon>
        <taxon>Endopterygota</taxon>
        <taxon>Diptera</taxon>
        <taxon>Nematocera</taxon>
        <taxon>Chironomoidea</taxon>
        <taxon>Chironomidae</taxon>
        <taxon>Clunio</taxon>
    </lineage>
</organism>
<gene>
    <name evidence="2" type="ORF">CLUMA_CG016810</name>
</gene>
<dbReference type="Proteomes" id="UP000183832">
    <property type="component" value="Unassembled WGS sequence"/>
</dbReference>
<dbReference type="AlphaFoldDB" id="A0A1J1ITJ9"/>
<reference evidence="2 3" key="1">
    <citation type="submission" date="2015-04" db="EMBL/GenBank/DDBJ databases">
        <authorList>
            <person name="Syromyatnikov M.Y."/>
            <person name="Popov V.N."/>
        </authorList>
    </citation>
    <scope>NUCLEOTIDE SEQUENCE [LARGE SCALE GENOMIC DNA]</scope>
</reference>
<feature type="compositionally biased region" description="Polar residues" evidence="1">
    <location>
        <begin position="84"/>
        <end position="93"/>
    </location>
</feature>
<dbReference type="EMBL" id="CVRI01000059">
    <property type="protein sequence ID" value="CRL03571.1"/>
    <property type="molecule type" value="Genomic_DNA"/>
</dbReference>